<dbReference type="InterPro" id="IPR038763">
    <property type="entry name" value="DHH_sf"/>
</dbReference>
<dbReference type="GO" id="GO:0016740">
    <property type="term" value="F:transferase activity"/>
    <property type="evidence" value="ECO:0007669"/>
    <property type="project" value="UniProtKB-KW"/>
</dbReference>
<dbReference type="OrthoDB" id="5429547at2"/>
<dbReference type="AlphaFoldDB" id="A0A0C1XZA0"/>
<keyword evidence="2" id="KW-1185">Reference proteome</keyword>
<dbReference type="STRING" id="709839.TSA66_03635"/>
<name>A0A0C1XZA0_9BURK</name>
<protein>
    <submittedName>
        <fullName evidence="1">Acetyltransferase</fullName>
    </submittedName>
</protein>
<organism evidence="1 2">
    <name type="scientific">Noviherbaspirillum autotrophicum</name>
    <dbReference type="NCBI Taxonomy" id="709839"/>
    <lineage>
        <taxon>Bacteria</taxon>
        <taxon>Pseudomonadati</taxon>
        <taxon>Pseudomonadota</taxon>
        <taxon>Betaproteobacteria</taxon>
        <taxon>Burkholderiales</taxon>
        <taxon>Oxalobacteraceae</taxon>
        <taxon>Noviherbaspirillum</taxon>
    </lineage>
</organism>
<evidence type="ECO:0000313" key="2">
    <source>
        <dbReference type="Proteomes" id="UP000031572"/>
    </source>
</evidence>
<dbReference type="EMBL" id="JWJG01000028">
    <property type="protein sequence ID" value="KIF80103.1"/>
    <property type="molecule type" value="Genomic_DNA"/>
</dbReference>
<keyword evidence="1" id="KW-0808">Transferase</keyword>
<sequence>MAYFDVFNGDADGMCALLQLRLAEPRDAQRITGLKREIALLQRVRAQAGDTVTVLDISLDANRAALMSLLRRGVAVDYFDHHGSGAVLRHPALHALIDLAPQTCTAMIVDRYLHGRYRRWAVVAAFGDNFAGSARKLADTLALSGQQVAALQELGECLNYNAYGDTAADPLLHPAALYAIVQRYDDPFRFMQAEPVFPMLRQARRQDMALASQLEPYAQFAGGRIYLLPDAAWSRRVRGEFGNWLANARPQLAHAIATPNHALGYTVSVRAPLSDRRGARGLCVQFETGGGREAAAGITHLPCERWPDFIYAFARAFAR</sequence>
<comment type="caution">
    <text evidence="1">The sequence shown here is derived from an EMBL/GenBank/DDBJ whole genome shotgun (WGS) entry which is preliminary data.</text>
</comment>
<dbReference type="Proteomes" id="UP000031572">
    <property type="component" value="Unassembled WGS sequence"/>
</dbReference>
<proteinExistence type="predicted"/>
<dbReference type="RefSeq" id="WP_040039015.1">
    <property type="nucleotide sequence ID" value="NZ_JWJG01000028.1"/>
</dbReference>
<evidence type="ECO:0000313" key="1">
    <source>
        <dbReference type="EMBL" id="KIF80103.1"/>
    </source>
</evidence>
<accession>A0A0C1XZA0</accession>
<gene>
    <name evidence="1" type="ORF">TSA66_03635</name>
</gene>
<dbReference type="SUPFAM" id="SSF64182">
    <property type="entry name" value="DHH phosphoesterases"/>
    <property type="match status" value="1"/>
</dbReference>
<reference evidence="1 2" key="1">
    <citation type="submission" date="2014-12" db="EMBL/GenBank/DDBJ databases">
        <title>Denitrispirillum autotrophicum gen. nov., sp. nov., Denitrifying, Facultatively Autotrophic Bacteria Isolated from Rice Paddy Soil.</title>
        <authorList>
            <person name="Ishii S."/>
            <person name="Ashida N."/>
            <person name="Ohno H."/>
            <person name="Otsuka S."/>
            <person name="Yokota A."/>
            <person name="Senoo K."/>
        </authorList>
    </citation>
    <scope>NUCLEOTIDE SEQUENCE [LARGE SCALE GENOMIC DNA]</scope>
    <source>
        <strain evidence="1 2">TSA66</strain>
    </source>
</reference>